<feature type="transmembrane region" description="Helical" evidence="2">
    <location>
        <begin position="255"/>
        <end position="277"/>
    </location>
</feature>
<accession>A0AAV4JVJ7</accession>
<gene>
    <name evidence="3" type="ORF">ElyMa_007029600</name>
</gene>
<dbReference type="Proteomes" id="UP000762676">
    <property type="component" value="Unassembled WGS sequence"/>
</dbReference>
<keyword evidence="4" id="KW-1185">Reference proteome</keyword>
<feature type="region of interest" description="Disordered" evidence="1">
    <location>
        <begin position="151"/>
        <end position="192"/>
    </location>
</feature>
<dbReference type="AlphaFoldDB" id="A0AAV4JVJ7"/>
<protein>
    <submittedName>
        <fullName evidence="3">Adenylate cyclase</fullName>
    </submittedName>
</protein>
<evidence type="ECO:0000313" key="3">
    <source>
        <dbReference type="EMBL" id="GFS25537.1"/>
    </source>
</evidence>
<keyword evidence="2" id="KW-1133">Transmembrane helix</keyword>
<organism evidence="3 4">
    <name type="scientific">Elysia marginata</name>
    <dbReference type="NCBI Taxonomy" id="1093978"/>
    <lineage>
        <taxon>Eukaryota</taxon>
        <taxon>Metazoa</taxon>
        <taxon>Spiralia</taxon>
        <taxon>Lophotrochozoa</taxon>
        <taxon>Mollusca</taxon>
        <taxon>Gastropoda</taxon>
        <taxon>Heterobranchia</taxon>
        <taxon>Euthyneura</taxon>
        <taxon>Panpulmonata</taxon>
        <taxon>Sacoglossa</taxon>
        <taxon>Placobranchoidea</taxon>
        <taxon>Plakobranchidae</taxon>
        <taxon>Elysia</taxon>
    </lineage>
</organism>
<evidence type="ECO:0000256" key="1">
    <source>
        <dbReference type="SAM" id="MobiDB-lite"/>
    </source>
</evidence>
<feature type="compositionally biased region" description="Polar residues" evidence="1">
    <location>
        <begin position="176"/>
        <end position="185"/>
    </location>
</feature>
<name>A0AAV4JVJ7_9GAST</name>
<keyword evidence="2" id="KW-0472">Membrane</keyword>
<dbReference type="EMBL" id="BMAT01014045">
    <property type="protein sequence ID" value="GFS25537.1"/>
    <property type="molecule type" value="Genomic_DNA"/>
</dbReference>
<reference evidence="3 4" key="1">
    <citation type="journal article" date="2021" name="Elife">
        <title>Chloroplast acquisition without the gene transfer in kleptoplastic sea slugs, Plakobranchus ocellatus.</title>
        <authorList>
            <person name="Maeda T."/>
            <person name="Takahashi S."/>
            <person name="Yoshida T."/>
            <person name="Shimamura S."/>
            <person name="Takaki Y."/>
            <person name="Nagai Y."/>
            <person name="Toyoda A."/>
            <person name="Suzuki Y."/>
            <person name="Arimoto A."/>
            <person name="Ishii H."/>
            <person name="Satoh N."/>
            <person name="Nishiyama T."/>
            <person name="Hasebe M."/>
            <person name="Maruyama T."/>
            <person name="Minagawa J."/>
            <person name="Obokata J."/>
            <person name="Shigenobu S."/>
        </authorList>
    </citation>
    <scope>NUCLEOTIDE SEQUENCE [LARGE SCALE GENOMIC DNA]</scope>
</reference>
<feature type="compositionally biased region" description="Polar residues" evidence="1">
    <location>
        <begin position="152"/>
        <end position="161"/>
    </location>
</feature>
<comment type="caution">
    <text evidence="3">The sequence shown here is derived from an EMBL/GenBank/DDBJ whole genome shotgun (WGS) entry which is preliminary data.</text>
</comment>
<evidence type="ECO:0000313" key="4">
    <source>
        <dbReference type="Proteomes" id="UP000762676"/>
    </source>
</evidence>
<keyword evidence="2" id="KW-0812">Transmembrane</keyword>
<feature type="transmembrane region" description="Helical" evidence="2">
    <location>
        <begin position="322"/>
        <end position="341"/>
    </location>
</feature>
<feature type="transmembrane region" description="Helical" evidence="2">
    <location>
        <begin position="289"/>
        <end position="310"/>
    </location>
</feature>
<proteinExistence type="predicted"/>
<sequence>MGTHLRLSLANHGRSIDFEERKDTISVNDTNSKANTNSQTCDIKIQLSPPSDPNGQVSTDDTDIDIDACDPKSNDFDTCKPSSNDIDTCKPSSNDIDTCKLSINDIDSINGGKSNGTIETSTNCGNAPAAITKPETLNGIRITIEPDVSRPFTEQTPSRVQSEMRHKGQGEGHQYSPLTRTSNPEGQRERLSSISNRLSLVAQASADSALDGFNTGKKEDHKKKTLSLRRVKGSFNDLDLEKLYKSYTVRNKHPLVVVYLAVLSLASLVFLFVAVFADTPAASVESIGQIVTLSGSLLYFLTLLFLVVGPSKMATIFAHPKGFSLAVVIGTTIVINLYFGFCSVRDPTGDVPPLFYSM</sequence>
<evidence type="ECO:0000256" key="2">
    <source>
        <dbReference type="SAM" id="Phobius"/>
    </source>
</evidence>